<dbReference type="Proteomes" id="UP001162164">
    <property type="component" value="Unassembled WGS sequence"/>
</dbReference>
<proteinExistence type="predicted"/>
<gene>
    <name evidence="1" type="ORF">NQ317_001349</name>
</gene>
<comment type="caution">
    <text evidence="1">The sequence shown here is derived from an EMBL/GenBank/DDBJ whole genome shotgun (WGS) entry which is preliminary data.</text>
</comment>
<reference evidence="1" key="1">
    <citation type="journal article" date="2023" name="Insect Mol. Biol.">
        <title>Genome sequencing provides insights into the evolution of gene families encoding plant cell wall-degrading enzymes in longhorned beetles.</title>
        <authorList>
            <person name="Shin N.R."/>
            <person name="Okamura Y."/>
            <person name="Kirsch R."/>
            <person name="Pauchet Y."/>
        </authorList>
    </citation>
    <scope>NUCLEOTIDE SEQUENCE</scope>
    <source>
        <strain evidence="1">MMC_N1</strain>
    </source>
</reference>
<sequence length="101" mass="11519">MAIDKVIISNNTSILQDEVLAHRLGLIPLKADPRLFESKTDASAEGTEFDSLEYELKIKCSYNKETKLRTCIKIIMFIPNISNGHRLGIRKNDLKNQMLDQ</sequence>
<evidence type="ECO:0000313" key="2">
    <source>
        <dbReference type="Proteomes" id="UP001162164"/>
    </source>
</evidence>
<name>A0ABQ9JQJ5_9CUCU</name>
<dbReference type="Gene3D" id="2.170.120.12">
    <property type="entry name" value="DNA-directed RNA polymerase, insert domain"/>
    <property type="match status" value="1"/>
</dbReference>
<keyword evidence="2" id="KW-1185">Reference proteome</keyword>
<dbReference type="InterPro" id="IPR050518">
    <property type="entry name" value="Rpo3/RPB3_RNA_Pol_subunit"/>
</dbReference>
<dbReference type="PANTHER" id="PTHR11800">
    <property type="entry name" value="DNA-DIRECTED RNA POLYMERASE"/>
    <property type="match status" value="1"/>
</dbReference>
<evidence type="ECO:0008006" key="3">
    <source>
        <dbReference type="Google" id="ProtNLM"/>
    </source>
</evidence>
<dbReference type="SUPFAM" id="SSF56553">
    <property type="entry name" value="Insert subdomain of RNA polymerase alpha subunit"/>
    <property type="match status" value="1"/>
</dbReference>
<organism evidence="1 2">
    <name type="scientific">Molorchus minor</name>
    <dbReference type="NCBI Taxonomy" id="1323400"/>
    <lineage>
        <taxon>Eukaryota</taxon>
        <taxon>Metazoa</taxon>
        <taxon>Ecdysozoa</taxon>
        <taxon>Arthropoda</taxon>
        <taxon>Hexapoda</taxon>
        <taxon>Insecta</taxon>
        <taxon>Pterygota</taxon>
        <taxon>Neoptera</taxon>
        <taxon>Endopterygota</taxon>
        <taxon>Coleoptera</taxon>
        <taxon>Polyphaga</taxon>
        <taxon>Cucujiformia</taxon>
        <taxon>Chrysomeloidea</taxon>
        <taxon>Cerambycidae</taxon>
        <taxon>Lamiinae</taxon>
        <taxon>Monochamini</taxon>
        <taxon>Molorchus</taxon>
    </lineage>
</organism>
<dbReference type="EMBL" id="JAPWTJ010000324">
    <property type="protein sequence ID" value="KAJ8979642.1"/>
    <property type="molecule type" value="Genomic_DNA"/>
</dbReference>
<accession>A0ABQ9JQJ5</accession>
<evidence type="ECO:0000313" key="1">
    <source>
        <dbReference type="EMBL" id="KAJ8979642.1"/>
    </source>
</evidence>
<protein>
    <recommendedName>
        <fullName evidence="3">DNA-directed RNA polymerase RpoA/D/Rpb3-type domain-containing protein</fullName>
    </recommendedName>
</protein>
<dbReference type="PANTHER" id="PTHR11800:SF13">
    <property type="entry name" value="DNA-DIRECTED RNA POLYMERASES I AND III SUBUNIT RPAC1"/>
    <property type="match status" value="1"/>
</dbReference>
<dbReference type="InterPro" id="IPR036643">
    <property type="entry name" value="RNApol_insert_sf"/>
</dbReference>